<reference evidence="14" key="1">
    <citation type="submission" date="2025-08" db="UniProtKB">
        <authorList>
            <consortium name="RefSeq"/>
        </authorList>
    </citation>
    <scope>IDENTIFICATION</scope>
    <source>
        <tissue evidence="14">Sperm</tissue>
    </source>
</reference>
<accession>A0AAJ7SND5</accession>
<feature type="domain" description="ZP" evidence="12">
    <location>
        <begin position="493"/>
        <end position="759"/>
    </location>
</feature>
<feature type="region of interest" description="Disordered" evidence="9">
    <location>
        <begin position="378"/>
        <end position="406"/>
    </location>
</feature>
<keyword evidence="3 10" id="KW-0812">Transmembrane</keyword>
<feature type="compositionally biased region" description="Low complexity" evidence="9">
    <location>
        <begin position="836"/>
        <end position="853"/>
    </location>
</feature>
<dbReference type="RefSeq" id="XP_032802648.1">
    <property type="nucleotide sequence ID" value="XM_032946757.1"/>
</dbReference>
<dbReference type="Pfam" id="PF26060">
    <property type="entry name" value="TGFBR3_N"/>
    <property type="match status" value="2"/>
</dbReference>
<evidence type="ECO:0000256" key="11">
    <source>
        <dbReference type="SAM" id="SignalP"/>
    </source>
</evidence>
<evidence type="ECO:0000256" key="2">
    <source>
        <dbReference type="ARBA" id="ARBA00022475"/>
    </source>
</evidence>
<dbReference type="KEGG" id="pmrn:116938972"/>
<evidence type="ECO:0000259" key="12">
    <source>
        <dbReference type="PROSITE" id="PS51034"/>
    </source>
</evidence>
<feature type="region of interest" description="Disordered" evidence="9">
    <location>
        <begin position="836"/>
        <end position="881"/>
    </location>
</feature>
<keyword evidence="4 11" id="KW-0732">Signal</keyword>
<evidence type="ECO:0000256" key="1">
    <source>
        <dbReference type="ARBA" id="ARBA00004251"/>
    </source>
</evidence>
<feature type="signal peptide" evidence="11">
    <location>
        <begin position="1"/>
        <end position="19"/>
    </location>
</feature>
<dbReference type="InterPro" id="IPR042235">
    <property type="entry name" value="ZP-C_dom"/>
</dbReference>
<protein>
    <submittedName>
        <fullName evidence="14">Transforming growth factor beta receptor type 3-like isoform X1</fullName>
    </submittedName>
</protein>
<evidence type="ECO:0000256" key="3">
    <source>
        <dbReference type="ARBA" id="ARBA00022692"/>
    </source>
</evidence>
<keyword evidence="13" id="KW-1185">Reference proteome</keyword>
<name>A0AAJ7SND5_PETMA</name>
<evidence type="ECO:0000256" key="6">
    <source>
        <dbReference type="ARBA" id="ARBA00023136"/>
    </source>
</evidence>
<dbReference type="PANTHER" id="PTHR14002:SF45">
    <property type="entry name" value="ZP DOMAIN-CONTAINING PROTEIN"/>
    <property type="match status" value="1"/>
</dbReference>
<dbReference type="Gene3D" id="2.60.40.3210">
    <property type="entry name" value="Zona pellucida, ZP-N domain"/>
    <property type="match status" value="1"/>
</dbReference>
<dbReference type="GeneID" id="116938972"/>
<dbReference type="PANTHER" id="PTHR14002">
    <property type="entry name" value="ENDOGLIN/TGF-BETA RECEPTOR TYPE III"/>
    <property type="match status" value="1"/>
</dbReference>
<feature type="region of interest" description="Disordered" evidence="9">
    <location>
        <begin position="451"/>
        <end position="474"/>
    </location>
</feature>
<keyword evidence="8" id="KW-0325">Glycoprotein</keyword>
<evidence type="ECO:0000313" key="13">
    <source>
        <dbReference type="Proteomes" id="UP001318040"/>
    </source>
</evidence>
<dbReference type="Gene3D" id="2.60.40.4100">
    <property type="entry name" value="Zona pellucida, ZP-C domain"/>
    <property type="match status" value="1"/>
</dbReference>
<keyword evidence="5 10" id="KW-1133">Transmembrane helix</keyword>
<evidence type="ECO:0000256" key="7">
    <source>
        <dbReference type="ARBA" id="ARBA00023157"/>
    </source>
</evidence>
<evidence type="ECO:0000256" key="5">
    <source>
        <dbReference type="ARBA" id="ARBA00022989"/>
    </source>
</evidence>
<keyword evidence="7" id="KW-1015">Disulfide bond</keyword>
<comment type="subcellular location">
    <subcellularLocation>
        <location evidence="1">Cell membrane</location>
        <topology evidence="1">Single-pass type I membrane protein</topology>
    </subcellularLocation>
</comment>
<evidence type="ECO:0000256" key="8">
    <source>
        <dbReference type="ARBA" id="ARBA00023180"/>
    </source>
</evidence>
<feature type="compositionally biased region" description="Polar residues" evidence="9">
    <location>
        <begin position="864"/>
        <end position="881"/>
    </location>
</feature>
<dbReference type="PROSITE" id="PS51034">
    <property type="entry name" value="ZP_2"/>
    <property type="match status" value="1"/>
</dbReference>
<feature type="chain" id="PRO_5042541879" evidence="11">
    <location>
        <begin position="20"/>
        <end position="881"/>
    </location>
</feature>
<gene>
    <name evidence="14" type="primary">LOC116938972</name>
</gene>
<evidence type="ECO:0000313" key="14">
    <source>
        <dbReference type="RefSeq" id="XP_032802648.1"/>
    </source>
</evidence>
<organism evidence="13 14">
    <name type="scientific">Petromyzon marinus</name>
    <name type="common">Sea lamprey</name>
    <dbReference type="NCBI Taxonomy" id="7757"/>
    <lineage>
        <taxon>Eukaryota</taxon>
        <taxon>Metazoa</taxon>
        <taxon>Chordata</taxon>
        <taxon>Craniata</taxon>
        <taxon>Vertebrata</taxon>
        <taxon>Cyclostomata</taxon>
        <taxon>Hyperoartia</taxon>
        <taxon>Petromyzontiformes</taxon>
        <taxon>Petromyzontidae</taxon>
        <taxon>Petromyzon</taxon>
    </lineage>
</organism>
<keyword evidence="2" id="KW-1003">Cell membrane</keyword>
<sequence>MVPCGWLILFTCLVPLASAEVAECVTSPPGFQGHPVSASMEEFLISSGCEAGDSAGSHYSPKMRAAWDTPGTRSVHVMSLESAPADGEVTVDISGEGGARDSLRPMTLVLASPGDTAWRIKTDGLAGLLDCIVHASESVHVQGACVRVFEPSPVGSGKALLDWSVGHIGPVTSYRHADQANHFYIRLSADPPQLGTCSPRDGFLSQRFLVSLEKRQEVSGCQRSPRPHTAPDLHPGQDVHIVEVEAPSSGPLTGLQTDVHVEVDVGPLGGQVMREVVLLLYCPMPVNWVIHSAAGLPLLTAHTSGRVTHKQLMTVQRIQGEELMGPNRDLIGWARRRGLSPVATYTLVAQANHIRLTIPADLESADVQVDRVPLLKFQPQKGFNRNPPPSPDLDDHTHSPDGEGINIPAHAFSDLGDVRLFPSQHGKEISPLDEKMLSSFRLGQDILWPVNPSERAGSDSGNPHNRPPGLGMKHDSHGDVVLEMEVQMGVTLRCLETKMIVSVWKEASILVGGTPLRVTLLDERCVAMENETHFVLHTDYHNCSSNFTLMDGLISYSNQIQIVINPGHVPESEGEGILRTVNLNCPLPFKNSPPNPHGAPGHIGINEQMEPEFLDRSIYSFDLFKDSEFVQPITDLVETGSDVFVKISAQIPGAQIFAQACFVSDSRKPAVGSPALSESEGPAQLPPEADSLIANFCPVNSRVELLRVAPAGEEASMRFRFPLSPRSDARLQYLHCNVSVCLSMMELPQIQCPDVPARPCMINFRGPTLRHVIATTTSQEQLHGNALRGVDTPSVLGVAFGAFLIGALLTAALWLIHSRTGSLAIATRAGPAPAAASVTTAPEAAPALLPGGDATRDSDPLPGSENSTTTQSLSSCADSDK</sequence>
<evidence type="ECO:0000256" key="9">
    <source>
        <dbReference type="SAM" id="MobiDB-lite"/>
    </source>
</evidence>
<dbReference type="InterPro" id="IPR001507">
    <property type="entry name" value="ZP_dom"/>
</dbReference>
<keyword evidence="6 10" id="KW-0472">Membrane</keyword>
<evidence type="ECO:0000256" key="10">
    <source>
        <dbReference type="SAM" id="Phobius"/>
    </source>
</evidence>
<dbReference type="AlphaFoldDB" id="A0AAJ7SND5"/>
<evidence type="ECO:0000256" key="4">
    <source>
        <dbReference type="ARBA" id="ARBA00022729"/>
    </source>
</evidence>
<dbReference type="InterPro" id="IPR058899">
    <property type="entry name" value="TGFBR3/Endoglin-like_N"/>
</dbReference>
<proteinExistence type="predicted"/>
<dbReference type="Proteomes" id="UP001318040">
    <property type="component" value="Chromosome 5"/>
</dbReference>
<feature type="transmembrane region" description="Helical" evidence="10">
    <location>
        <begin position="795"/>
        <end position="816"/>
    </location>
</feature>